<dbReference type="InterPro" id="IPR007273">
    <property type="entry name" value="SCAMP"/>
</dbReference>
<feature type="transmembrane region" description="Helical" evidence="7">
    <location>
        <begin position="204"/>
        <end position="224"/>
    </location>
</feature>
<dbReference type="GO" id="GO:0005886">
    <property type="term" value="C:plasma membrane"/>
    <property type="evidence" value="ECO:0007669"/>
    <property type="project" value="UniProtKB-SubCell"/>
</dbReference>
<comment type="function">
    <text evidence="1 7">Probably involved in membrane trafficking.</text>
</comment>
<feature type="transmembrane region" description="Helical" evidence="7">
    <location>
        <begin position="244"/>
        <end position="268"/>
    </location>
</feature>
<dbReference type="GO" id="GO:0030658">
    <property type="term" value="C:transport vesicle membrane"/>
    <property type="evidence" value="ECO:0007669"/>
    <property type="project" value="UniProtKB-SubCell"/>
</dbReference>
<dbReference type="Proteomes" id="UP000825935">
    <property type="component" value="Chromosome 6"/>
</dbReference>
<feature type="transmembrane region" description="Helical" evidence="7">
    <location>
        <begin position="164"/>
        <end position="184"/>
    </location>
</feature>
<keyword evidence="7" id="KW-1003">Cell membrane</keyword>
<dbReference type="AlphaFoldDB" id="A0A8T2UG06"/>
<evidence type="ECO:0000256" key="9">
    <source>
        <dbReference type="SAM" id="MobiDB-lite"/>
    </source>
</evidence>
<dbReference type="PANTHER" id="PTHR10687">
    <property type="entry name" value="SECRETORY CARRIER-ASSOCIATED MEMBRANE PROTEIN SCAMP"/>
    <property type="match status" value="1"/>
</dbReference>
<evidence type="ECO:0000256" key="4">
    <source>
        <dbReference type="ARBA" id="ARBA00022989"/>
    </source>
</evidence>
<comment type="subcellular location">
    <subcellularLocation>
        <location evidence="7">Cell membrane</location>
        <topology evidence="7">Multi-pass membrane protein</topology>
    </subcellularLocation>
    <subcellularLocation>
        <location evidence="7">Cytoplasmic vesicle</location>
        <location evidence="7">Secretory vesicle membrane</location>
        <topology evidence="7">Multi-pass membrane protein</topology>
    </subcellularLocation>
</comment>
<keyword evidence="11" id="KW-1185">Reference proteome</keyword>
<feature type="region of interest" description="Disordered" evidence="9">
    <location>
        <begin position="26"/>
        <end position="64"/>
    </location>
</feature>
<comment type="similarity">
    <text evidence="2 7">Belongs to the SCAMP family.</text>
</comment>
<evidence type="ECO:0000256" key="8">
    <source>
        <dbReference type="SAM" id="Coils"/>
    </source>
</evidence>
<dbReference type="GO" id="GO:0015031">
    <property type="term" value="P:protein transport"/>
    <property type="evidence" value="ECO:0007669"/>
    <property type="project" value="InterPro"/>
</dbReference>
<feature type="coiled-coil region" evidence="8">
    <location>
        <begin position="69"/>
        <end position="96"/>
    </location>
</feature>
<dbReference type="PANTHER" id="PTHR10687:SF2">
    <property type="entry name" value="SECRETORY CARRIER-ASSOCIATED MEMBRANE PROTEIN"/>
    <property type="match status" value="1"/>
</dbReference>
<evidence type="ECO:0000256" key="2">
    <source>
        <dbReference type="ARBA" id="ARBA00010482"/>
    </source>
</evidence>
<dbReference type="OrthoDB" id="242866at2759"/>
<evidence type="ECO:0000256" key="5">
    <source>
        <dbReference type="ARBA" id="ARBA00023136"/>
    </source>
</evidence>
<dbReference type="EMBL" id="CM035411">
    <property type="protein sequence ID" value="KAH7434997.1"/>
    <property type="molecule type" value="Genomic_DNA"/>
</dbReference>
<evidence type="ECO:0000256" key="1">
    <source>
        <dbReference type="ARBA" id="ARBA00004003"/>
    </source>
</evidence>
<reference evidence="10" key="1">
    <citation type="submission" date="2021-08" db="EMBL/GenBank/DDBJ databases">
        <title>WGS assembly of Ceratopteris richardii.</title>
        <authorList>
            <person name="Marchant D.B."/>
            <person name="Chen G."/>
            <person name="Jenkins J."/>
            <person name="Shu S."/>
            <person name="Leebens-Mack J."/>
            <person name="Grimwood J."/>
            <person name="Schmutz J."/>
            <person name="Soltis P."/>
            <person name="Soltis D."/>
            <person name="Chen Z.-H."/>
        </authorList>
    </citation>
    <scope>NUCLEOTIDE SEQUENCE</scope>
    <source>
        <strain evidence="10">Whitten #5841</strain>
        <tissue evidence="10">Leaf</tissue>
    </source>
</reference>
<proteinExistence type="inferred from homology"/>
<dbReference type="OMA" id="EPVDQYN"/>
<gene>
    <name evidence="10" type="ORF">KP509_06G044300</name>
</gene>
<keyword evidence="5 7" id="KW-0472">Membrane</keyword>
<keyword evidence="6 7" id="KW-0968">Cytoplasmic vesicle</keyword>
<evidence type="ECO:0000256" key="3">
    <source>
        <dbReference type="ARBA" id="ARBA00022692"/>
    </source>
</evidence>
<organism evidence="10 11">
    <name type="scientific">Ceratopteris richardii</name>
    <name type="common">Triangle waterfern</name>
    <dbReference type="NCBI Taxonomy" id="49495"/>
    <lineage>
        <taxon>Eukaryota</taxon>
        <taxon>Viridiplantae</taxon>
        <taxon>Streptophyta</taxon>
        <taxon>Embryophyta</taxon>
        <taxon>Tracheophyta</taxon>
        <taxon>Polypodiopsida</taxon>
        <taxon>Polypodiidae</taxon>
        <taxon>Polypodiales</taxon>
        <taxon>Pteridineae</taxon>
        <taxon>Pteridaceae</taxon>
        <taxon>Parkerioideae</taxon>
        <taxon>Ceratopteris</taxon>
    </lineage>
</organism>
<evidence type="ECO:0000256" key="6">
    <source>
        <dbReference type="ARBA" id="ARBA00023329"/>
    </source>
</evidence>
<accession>A0A8T2UG06</accession>
<keyword evidence="3 7" id="KW-0812">Transmembrane</keyword>
<dbReference type="Pfam" id="PF04144">
    <property type="entry name" value="SCAMP"/>
    <property type="match status" value="1"/>
</dbReference>
<evidence type="ECO:0000313" key="11">
    <source>
        <dbReference type="Proteomes" id="UP000825935"/>
    </source>
</evidence>
<dbReference type="GO" id="GO:0032588">
    <property type="term" value="C:trans-Golgi network membrane"/>
    <property type="evidence" value="ECO:0007669"/>
    <property type="project" value="TreeGrafter"/>
</dbReference>
<keyword evidence="7" id="KW-0813">Transport</keyword>
<sequence length="293" mass="33196">MSYEPNPFDEEDVNPFADRAAAKPYAGGAFFNPHPGSVPQASRLDPLPPERPADRDIALENPFGNGKDFNRRERELEAREAEVRRREQELKRREEAAAKAGIIVEERNWPPFFPIIHNDIARDIPAHLQRIQYFAFASWLGLVICLVWNLIAVIAAWIKVSSVSIFLLAIIYLVSGVPGAYVLWYRPLYRAMRTESALKFGWFFLFYLLHMLFVIFAAVAPPVVFKGKSLAGFLPAIDIFSDSAIVGIFYIIGASFFSLEAVLSLWVLKQVYMYFRGSGKAAEMKREAMRAAI</sequence>
<dbReference type="GO" id="GO:0055038">
    <property type="term" value="C:recycling endosome membrane"/>
    <property type="evidence" value="ECO:0007669"/>
    <property type="project" value="TreeGrafter"/>
</dbReference>
<name>A0A8T2UG06_CERRI</name>
<comment type="caution">
    <text evidence="10">The sequence shown here is derived from an EMBL/GenBank/DDBJ whole genome shotgun (WGS) entry which is preliminary data.</text>
</comment>
<protein>
    <recommendedName>
        <fullName evidence="7">Secretory carrier-associated membrane protein</fullName>
        <shortName evidence="7">Secretory carrier membrane protein</shortName>
    </recommendedName>
</protein>
<evidence type="ECO:0000313" key="10">
    <source>
        <dbReference type="EMBL" id="KAH7434997.1"/>
    </source>
</evidence>
<keyword evidence="8" id="KW-0175">Coiled coil</keyword>
<feature type="transmembrane region" description="Helical" evidence="7">
    <location>
        <begin position="133"/>
        <end position="158"/>
    </location>
</feature>
<keyword evidence="4 7" id="KW-1133">Transmembrane helix</keyword>
<evidence type="ECO:0000256" key="7">
    <source>
        <dbReference type="RuleBase" id="RU363122"/>
    </source>
</evidence>